<dbReference type="PANTHER" id="PTHR21355">
    <property type="entry name" value="G-PROTEIN COUPLED RECEPTOR-ASSOCIATED PROTEIN LMBRD2"/>
    <property type="match status" value="1"/>
</dbReference>
<dbReference type="InterPro" id="IPR051584">
    <property type="entry name" value="GPCR-associated_LMBR1"/>
</dbReference>
<name>K0R7D7_THAOC</name>
<evidence type="ECO:0000313" key="9">
    <source>
        <dbReference type="Proteomes" id="UP000266841"/>
    </source>
</evidence>
<dbReference type="Pfam" id="PF04791">
    <property type="entry name" value="LMBR1"/>
    <property type="match status" value="1"/>
</dbReference>
<evidence type="ECO:0000256" key="4">
    <source>
        <dbReference type="ARBA" id="ARBA00022989"/>
    </source>
</evidence>
<evidence type="ECO:0000256" key="2">
    <source>
        <dbReference type="ARBA" id="ARBA00010487"/>
    </source>
</evidence>
<protein>
    <recommendedName>
        <fullName evidence="10">LMBR1-like membrane protein</fullName>
    </recommendedName>
</protein>
<accession>K0R7D7</accession>
<feature type="transmembrane region" description="Helical" evidence="7">
    <location>
        <begin position="556"/>
        <end position="579"/>
    </location>
</feature>
<evidence type="ECO:0000256" key="1">
    <source>
        <dbReference type="ARBA" id="ARBA00004141"/>
    </source>
</evidence>
<feature type="transmembrane region" description="Helical" evidence="7">
    <location>
        <begin position="132"/>
        <end position="149"/>
    </location>
</feature>
<feature type="transmembrane region" description="Helical" evidence="7">
    <location>
        <begin position="91"/>
        <end position="111"/>
    </location>
</feature>
<dbReference type="OrthoDB" id="203099at2759"/>
<keyword evidence="5 7" id="KW-0472">Membrane</keyword>
<feature type="region of interest" description="Disordered" evidence="6">
    <location>
        <begin position="379"/>
        <end position="403"/>
    </location>
</feature>
<sequence>METLLLALGTLLFAASTWFVLAYAKRKTPCFIILLSIASIGLGSAAVALLPIDLSYASRAKAANVTSHEDETDDDYIYSYSNNPTYIPWKVTYWTTFFLAWIILPITRQSLTSGQFTRYQRIKDGVSKSIKGIVLMMIAGVVTVIVSAVKLRTWHIVTIVMPALMALGNTYGLVLVALLLGNGLVNIPKRFWREACPSSVLRRSRIIASHIEESLFESVMQLEDIEDKIEEVCAMAVQLDEGGDEGLMRNEDGELTLRGQSKRATRCSCCGVDEVTEFHGCLEVLVRRKNETINLCAERRTRRNDSPTRGHHHRRRASRDDDGDTPEEVNTMDINYLLSLSSKLMDAQENVNSAQLRWDTLMEHSRLFSALMDGEVATTGGAVGDRGQGSDGSNENLLSPSSNHGSCGKVCYMLRRVWVRYLRFPTYRVVAMITAVLSVFVLMSEVTLGSKMNLSPFSWLVHGIEKTDQSSHQIPFQIAALVPLLYMSLSLYSSLFQIFGSYSLRGNRQSHGVALLFNAQYLVRLQFPLGYNYLLMLKYDLSHCAFGAIMDDMSTIPFLGASFSVYAPLLILAVCLFTLCDVYPRLLKFLGIEHEDALLVGDADELAQKENDGIQLMKRHSKSARGGSSSPEKQRLNRTIDPWKVLSALARPSNVIIGEIKVNEQRHATKGHLPTEPLPSPPGP</sequence>
<feature type="region of interest" description="Disordered" evidence="6">
    <location>
        <begin position="299"/>
        <end position="328"/>
    </location>
</feature>
<dbReference type="PANTHER" id="PTHR21355:SF0">
    <property type="entry name" value="G-PROTEIN COUPLED RECEPTOR-ASSOCIATED PROTEIN LMBRD2"/>
    <property type="match status" value="1"/>
</dbReference>
<feature type="transmembrane region" description="Helical" evidence="7">
    <location>
        <begin position="425"/>
        <end position="443"/>
    </location>
</feature>
<reference evidence="8 9" key="1">
    <citation type="journal article" date="2012" name="Genome Biol.">
        <title>Genome and low-iron response of an oceanic diatom adapted to chronic iron limitation.</title>
        <authorList>
            <person name="Lommer M."/>
            <person name="Specht M."/>
            <person name="Roy A.S."/>
            <person name="Kraemer L."/>
            <person name="Andreson R."/>
            <person name="Gutowska M.A."/>
            <person name="Wolf J."/>
            <person name="Bergner S.V."/>
            <person name="Schilhabel M.B."/>
            <person name="Klostermeier U.C."/>
            <person name="Beiko R.G."/>
            <person name="Rosenstiel P."/>
            <person name="Hippler M."/>
            <person name="Laroche J."/>
        </authorList>
    </citation>
    <scope>NUCLEOTIDE SEQUENCE [LARGE SCALE GENOMIC DNA]</scope>
    <source>
        <strain evidence="8 9">CCMP1005</strain>
    </source>
</reference>
<feature type="compositionally biased region" description="Gly residues" evidence="6">
    <location>
        <begin position="381"/>
        <end position="390"/>
    </location>
</feature>
<proteinExistence type="inferred from homology"/>
<dbReference type="AlphaFoldDB" id="K0R7D7"/>
<keyword evidence="3 7" id="KW-0812">Transmembrane</keyword>
<evidence type="ECO:0000256" key="7">
    <source>
        <dbReference type="SAM" id="Phobius"/>
    </source>
</evidence>
<keyword evidence="4 7" id="KW-1133">Transmembrane helix</keyword>
<feature type="transmembrane region" description="Helical" evidence="7">
    <location>
        <begin position="474"/>
        <end position="492"/>
    </location>
</feature>
<gene>
    <name evidence="8" type="ORF">THAOC_33279</name>
</gene>
<keyword evidence="9" id="KW-1185">Reference proteome</keyword>
<feature type="compositionally biased region" description="Basic and acidic residues" evidence="6">
    <location>
        <begin position="299"/>
        <end position="308"/>
    </location>
</feature>
<feature type="compositionally biased region" description="Polar residues" evidence="6">
    <location>
        <begin position="391"/>
        <end position="403"/>
    </location>
</feature>
<evidence type="ECO:0008006" key="10">
    <source>
        <dbReference type="Google" id="ProtNLM"/>
    </source>
</evidence>
<dbReference type="OMA" id="QLERICY"/>
<dbReference type="eggNOG" id="KOG2296">
    <property type="taxonomic scope" value="Eukaryota"/>
</dbReference>
<feature type="transmembrane region" description="Helical" evidence="7">
    <location>
        <begin position="513"/>
        <end position="536"/>
    </location>
</feature>
<organism evidence="8 9">
    <name type="scientific">Thalassiosira oceanica</name>
    <name type="common">Marine diatom</name>
    <dbReference type="NCBI Taxonomy" id="159749"/>
    <lineage>
        <taxon>Eukaryota</taxon>
        <taxon>Sar</taxon>
        <taxon>Stramenopiles</taxon>
        <taxon>Ochrophyta</taxon>
        <taxon>Bacillariophyta</taxon>
        <taxon>Coscinodiscophyceae</taxon>
        <taxon>Thalassiosirophycidae</taxon>
        <taxon>Thalassiosirales</taxon>
        <taxon>Thalassiosiraceae</taxon>
        <taxon>Thalassiosira</taxon>
    </lineage>
</organism>
<dbReference type="GO" id="GO:0016020">
    <property type="term" value="C:membrane"/>
    <property type="evidence" value="ECO:0007669"/>
    <property type="project" value="UniProtKB-SubCell"/>
</dbReference>
<comment type="caution">
    <text evidence="8">The sequence shown here is derived from an EMBL/GenBank/DDBJ whole genome shotgun (WGS) entry which is preliminary data.</text>
</comment>
<comment type="subcellular location">
    <subcellularLocation>
        <location evidence="1">Membrane</location>
        <topology evidence="1">Multi-pass membrane protein</topology>
    </subcellularLocation>
</comment>
<feature type="transmembrane region" description="Helical" evidence="7">
    <location>
        <begin position="6"/>
        <end position="24"/>
    </location>
</feature>
<feature type="transmembrane region" description="Helical" evidence="7">
    <location>
        <begin position="155"/>
        <end position="180"/>
    </location>
</feature>
<dbReference type="InterPro" id="IPR006876">
    <property type="entry name" value="LMBR1-like_membr_prot"/>
</dbReference>
<dbReference type="EMBL" id="AGNL01046427">
    <property type="protein sequence ID" value="EJK47964.1"/>
    <property type="molecule type" value="Genomic_DNA"/>
</dbReference>
<evidence type="ECO:0000256" key="6">
    <source>
        <dbReference type="SAM" id="MobiDB-lite"/>
    </source>
</evidence>
<evidence type="ECO:0000256" key="5">
    <source>
        <dbReference type="ARBA" id="ARBA00023136"/>
    </source>
</evidence>
<dbReference type="Proteomes" id="UP000266841">
    <property type="component" value="Unassembled WGS sequence"/>
</dbReference>
<comment type="similarity">
    <text evidence="2">Belongs to the LIMR family.</text>
</comment>
<feature type="transmembrane region" description="Helical" evidence="7">
    <location>
        <begin position="31"/>
        <end position="52"/>
    </location>
</feature>
<evidence type="ECO:0000313" key="8">
    <source>
        <dbReference type="EMBL" id="EJK47964.1"/>
    </source>
</evidence>
<evidence type="ECO:0000256" key="3">
    <source>
        <dbReference type="ARBA" id="ARBA00022692"/>
    </source>
</evidence>